<proteinExistence type="predicted"/>
<accession>A0A1V9Y3N7</accession>
<keyword evidence="2" id="KW-1185">Reference proteome</keyword>
<protein>
    <submittedName>
        <fullName evidence="1">Uncharacterized protein</fullName>
    </submittedName>
</protein>
<dbReference type="InParanoid" id="A0A1V9Y3N7"/>
<evidence type="ECO:0000313" key="2">
    <source>
        <dbReference type="Proteomes" id="UP000192247"/>
    </source>
</evidence>
<reference evidence="1 2" key="1">
    <citation type="journal article" date="2017" name="Gigascience">
        <title>Draft genome of the honey bee ectoparasitic mite, Tropilaelaps mercedesae, is shaped by the parasitic life history.</title>
        <authorList>
            <person name="Dong X."/>
            <person name="Armstrong S.D."/>
            <person name="Xia D."/>
            <person name="Makepeace B.L."/>
            <person name="Darby A.C."/>
            <person name="Kadowaki T."/>
        </authorList>
    </citation>
    <scope>NUCLEOTIDE SEQUENCE [LARGE SCALE GENOMIC DNA]</scope>
    <source>
        <strain evidence="1">Wuxi-XJTLU</strain>
    </source>
</reference>
<organism evidence="1 2">
    <name type="scientific">Tropilaelaps mercedesae</name>
    <dbReference type="NCBI Taxonomy" id="418985"/>
    <lineage>
        <taxon>Eukaryota</taxon>
        <taxon>Metazoa</taxon>
        <taxon>Ecdysozoa</taxon>
        <taxon>Arthropoda</taxon>
        <taxon>Chelicerata</taxon>
        <taxon>Arachnida</taxon>
        <taxon>Acari</taxon>
        <taxon>Parasitiformes</taxon>
        <taxon>Mesostigmata</taxon>
        <taxon>Gamasina</taxon>
        <taxon>Dermanyssoidea</taxon>
        <taxon>Laelapidae</taxon>
        <taxon>Tropilaelaps</taxon>
    </lineage>
</organism>
<dbReference type="AlphaFoldDB" id="A0A1V9Y3N7"/>
<dbReference type="EMBL" id="MNPL01000248">
    <property type="protein sequence ID" value="OQR80188.1"/>
    <property type="molecule type" value="Genomic_DNA"/>
</dbReference>
<dbReference type="Proteomes" id="UP000192247">
    <property type="component" value="Unassembled WGS sequence"/>
</dbReference>
<evidence type="ECO:0000313" key="1">
    <source>
        <dbReference type="EMBL" id="OQR80188.1"/>
    </source>
</evidence>
<sequence length="77" mass="8651">MASCCANHVLIGLSFKKGESSDLVILCNRQKICRGIEKDKVLQDHSPGRPRHNVALRDETRHPLTGHRTEVLRTVHA</sequence>
<gene>
    <name evidence="1" type="ORF">BIW11_02434</name>
</gene>
<comment type="caution">
    <text evidence="1">The sequence shown here is derived from an EMBL/GenBank/DDBJ whole genome shotgun (WGS) entry which is preliminary data.</text>
</comment>
<name>A0A1V9Y3N7_9ACAR</name>